<accession>A0A371FAW8</accession>
<dbReference type="InterPro" id="IPR021109">
    <property type="entry name" value="Peptidase_aspartic_dom_sf"/>
</dbReference>
<dbReference type="PROSITE" id="PS50297">
    <property type="entry name" value="ANK_REP_REGION"/>
    <property type="match status" value="1"/>
</dbReference>
<dbReference type="PROSITE" id="PS50174">
    <property type="entry name" value="G_PATCH"/>
    <property type="match status" value="1"/>
</dbReference>
<comment type="caution">
    <text evidence="3">The sequence shown here is derived from an EMBL/GenBank/DDBJ whole genome shotgun (WGS) entry which is preliminary data.</text>
</comment>
<sequence length="377" mass="42259">MKGEEATEFLKLIRHNEYELLDQMNKTPTRISLLSLLINSEGHRNLLLKILNKAHVAQDITIEKFGGIVNNITANNHLAFSEEEIPAKRRGHNQHLHIAIKYGNYMIIRVLIDNGSSLNVMPKITLDKLYSTSPQLRASSIVVRAFDGSKREVIGEIMLLIRIEPITFDITFQVMDIQPVYSCLLDRPRIHAVGAVPSSLHQKVKPATNQCDGEKELIINTPTPVECIKGDGKALETSFQSLEIASTTDAAIEQGCPKPSRTEIMATRILIKEGKGLGRRLEGIVKPVTIQENLSKAGLGYQGVSTKGKPNWNTLETPKQGSKIKPDLEQHFVRGGFIRPRQITMIGDRPINQQEWVYATEENLINWTAEALPNQYF</sequence>
<dbReference type="AlphaFoldDB" id="A0A371FAW8"/>
<dbReference type="PANTHER" id="PTHR32108:SF9">
    <property type="entry name" value="REVERSE TRANSCRIPTASE RNASE H-LIKE DOMAIN-CONTAINING PROTEIN"/>
    <property type="match status" value="1"/>
</dbReference>
<protein>
    <recommendedName>
        <fullName evidence="2">G-patch domain-containing protein</fullName>
    </recommendedName>
</protein>
<dbReference type="EMBL" id="QJKJ01009837">
    <property type="protein sequence ID" value="RDX75437.1"/>
    <property type="molecule type" value="Genomic_DNA"/>
</dbReference>
<keyword evidence="4" id="KW-1185">Reference proteome</keyword>
<dbReference type="InterPro" id="IPR000467">
    <property type="entry name" value="G_patch_dom"/>
</dbReference>
<reference evidence="3" key="1">
    <citation type="submission" date="2018-05" db="EMBL/GenBank/DDBJ databases">
        <title>Draft genome of Mucuna pruriens seed.</title>
        <authorList>
            <person name="Nnadi N.E."/>
            <person name="Vos R."/>
            <person name="Hasami M.H."/>
            <person name="Devisetty U.K."/>
            <person name="Aguiy J.C."/>
        </authorList>
    </citation>
    <scope>NUCLEOTIDE SEQUENCE [LARGE SCALE GENOMIC DNA]</scope>
    <source>
        <strain evidence="3">JCA_2017</strain>
    </source>
</reference>
<dbReference type="PANTHER" id="PTHR32108">
    <property type="entry name" value="DNA-DIRECTED RNA POLYMERASE SUBUNIT ALPHA"/>
    <property type="match status" value="1"/>
</dbReference>
<dbReference type="PROSITE" id="PS50088">
    <property type="entry name" value="ANK_REPEAT"/>
    <property type="match status" value="1"/>
</dbReference>
<evidence type="ECO:0000313" key="4">
    <source>
        <dbReference type="Proteomes" id="UP000257109"/>
    </source>
</evidence>
<evidence type="ECO:0000256" key="1">
    <source>
        <dbReference type="PROSITE-ProRule" id="PRU00023"/>
    </source>
</evidence>
<dbReference type="Proteomes" id="UP000257109">
    <property type="component" value="Unassembled WGS sequence"/>
</dbReference>
<dbReference type="InterPro" id="IPR002110">
    <property type="entry name" value="Ankyrin_rpt"/>
</dbReference>
<feature type="non-terminal residue" evidence="3">
    <location>
        <position position="1"/>
    </location>
</feature>
<proteinExistence type="predicted"/>
<name>A0A371FAW8_MUCPR</name>
<feature type="repeat" description="ANK" evidence="1">
    <location>
        <begin position="96"/>
        <end position="123"/>
    </location>
</feature>
<feature type="domain" description="G-patch" evidence="2">
    <location>
        <begin position="272"/>
        <end position="304"/>
    </location>
</feature>
<evidence type="ECO:0000259" key="2">
    <source>
        <dbReference type="PROSITE" id="PS50174"/>
    </source>
</evidence>
<dbReference type="GO" id="GO:0003676">
    <property type="term" value="F:nucleic acid binding"/>
    <property type="evidence" value="ECO:0007669"/>
    <property type="project" value="InterPro"/>
</dbReference>
<dbReference type="CDD" id="cd00303">
    <property type="entry name" value="retropepsin_like"/>
    <property type="match status" value="1"/>
</dbReference>
<gene>
    <name evidence="3" type="ORF">CR513_44662</name>
</gene>
<dbReference type="Gene3D" id="2.40.70.10">
    <property type="entry name" value="Acid Proteases"/>
    <property type="match status" value="1"/>
</dbReference>
<keyword evidence="1" id="KW-0040">ANK repeat</keyword>
<organism evidence="3 4">
    <name type="scientific">Mucuna pruriens</name>
    <name type="common">Velvet bean</name>
    <name type="synonym">Dolichos pruriens</name>
    <dbReference type="NCBI Taxonomy" id="157652"/>
    <lineage>
        <taxon>Eukaryota</taxon>
        <taxon>Viridiplantae</taxon>
        <taxon>Streptophyta</taxon>
        <taxon>Embryophyta</taxon>
        <taxon>Tracheophyta</taxon>
        <taxon>Spermatophyta</taxon>
        <taxon>Magnoliopsida</taxon>
        <taxon>eudicotyledons</taxon>
        <taxon>Gunneridae</taxon>
        <taxon>Pentapetalae</taxon>
        <taxon>rosids</taxon>
        <taxon>fabids</taxon>
        <taxon>Fabales</taxon>
        <taxon>Fabaceae</taxon>
        <taxon>Papilionoideae</taxon>
        <taxon>50 kb inversion clade</taxon>
        <taxon>NPAAA clade</taxon>
        <taxon>indigoferoid/millettioid clade</taxon>
        <taxon>Phaseoleae</taxon>
        <taxon>Mucuna</taxon>
    </lineage>
</organism>
<evidence type="ECO:0000313" key="3">
    <source>
        <dbReference type="EMBL" id="RDX75437.1"/>
    </source>
</evidence>